<dbReference type="PANTHER" id="PTHR43180">
    <property type="entry name" value="3-OXOACYL-(ACYL-CARRIER-PROTEIN) REDUCTASE (AFU_ORTHOLOGUE AFUA_6G11210)"/>
    <property type="match status" value="1"/>
</dbReference>
<dbReference type="SUPFAM" id="SSF51735">
    <property type="entry name" value="NAD(P)-binding Rossmann-fold domains"/>
    <property type="match status" value="1"/>
</dbReference>
<proteinExistence type="inferred from homology"/>
<accession>A0A803M5Z9</accession>
<evidence type="ECO:0000256" key="1">
    <source>
        <dbReference type="ARBA" id="ARBA00006484"/>
    </source>
</evidence>
<dbReference type="PRINTS" id="PR00081">
    <property type="entry name" value="GDHRDH"/>
</dbReference>
<keyword evidence="4" id="KW-1185">Reference proteome</keyword>
<name>A0A803M5Z9_CHEQI</name>
<dbReference type="AlphaFoldDB" id="A0A803M5Z9"/>
<dbReference type="Proteomes" id="UP000596660">
    <property type="component" value="Unplaced"/>
</dbReference>
<dbReference type="InterPro" id="IPR036291">
    <property type="entry name" value="NAD(P)-bd_dom_sf"/>
</dbReference>
<evidence type="ECO:0000313" key="4">
    <source>
        <dbReference type="Proteomes" id="UP000596660"/>
    </source>
</evidence>
<keyword evidence="2" id="KW-0560">Oxidoreductase</keyword>
<reference evidence="3" key="1">
    <citation type="journal article" date="2017" name="Nature">
        <title>The genome of Chenopodium quinoa.</title>
        <authorList>
            <person name="Jarvis D.E."/>
            <person name="Ho Y.S."/>
            <person name="Lightfoot D.J."/>
            <person name="Schmoeckel S.M."/>
            <person name="Li B."/>
            <person name="Borm T.J.A."/>
            <person name="Ohyanagi H."/>
            <person name="Mineta K."/>
            <person name="Michell C.T."/>
            <person name="Saber N."/>
            <person name="Kharbatia N.M."/>
            <person name="Rupper R.R."/>
            <person name="Sharp A.R."/>
            <person name="Dally N."/>
            <person name="Boughton B.A."/>
            <person name="Woo Y.H."/>
            <person name="Gao G."/>
            <person name="Schijlen E.G.W.M."/>
            <person name="Guo X."/>
            <person name="Momin A.A."/>
            <person name="Negrao S."/>
            <person name="Al-Babili S."/>
            <person name="Gehring C."/>
            <person name="Roessner U."/>
            <person name="Jung C."/>
            <person name="Murphy K."/>
            <person name="Arold S.T."/>
            <person name="Gojobori T."/>
            <person name="van der Linden C.G."/>
            <person name="van Loo E.N."/>
            <person name="Jellen E.N."/>
            <person name="Maughan P.J."/>
            <person name="Tester M."/>
        </authorList>
    </citation>
    <scope>NUCLEOTIDE SEQUENCE [LARGE SCALE GENOMIC DNA]</scope>
    <source>
        <strain evidence="3">cv. PI 614886</strain>
    </source>
</reference>
<protein>
    <submittedName>
        <fullName evidence="3">Uncharacterized protein</fullName>
    </submittedName>
</protein>
<sequence>MSLRQIEHENAKILNVKGELSDDNASLYEKLRKSYDHLYRGVSSLAEVDMQPPVMPEDGHTTRIYTRAFYECLPDLRAFVPAVLLGEADSKSSEHRHKISLGKSKLVKEYRMKHYMSTMKKRLEGKVALITGGAAGIGEYAAKVFSKHGAKVVIADIQDDFGQSVCKEIGTSLASYVHCDVTNESHVQNVVDSTMSQYGKLDIMFNNAGNAGMSKPNILDITESEFKEILG</sequence>
<dbReference type="GO" id="GO:0016491">
    <property type="term" value="F:oxidoreductase activity"/>
    <property type="evidence" value="ECO:0007669"/>
    <property type="project" value="UniProtKB-KW"/>
</dbReference>
<comment type="similarity">
    <text evidence="1">Belongs to the short-chain dehydrogenases/reductases (SDR) family.</text>
</comment>
<dbReference type="EnsemblPlants" id="AUR62023872-RA">
    <property type="protein sequence ID" value="AUR62023872-RA:cds"/>
    <property type="gene ID" value="AUR62023872"/>
</dbReference>
<dbReference type="Pfam" id="PF00106">
    <property type="entry name" value="adh_short"/>
    <property type="match status" value="1"/>
</dbReference>
<dbReference type="InterPro" id="IPR002347">
    <property type="entry name" value="SDR_fam"/>
</dbReference>
<evidence type="ECO:0000256" key="2">
    <source>
        <dbReference type="ARBA" id="ARBA00023002"/>
    </source>
</evidence>
<dbReference type="Gene3D" id="3.40.50.720">
    <property type="entry name" value="NAD(P)-binding Rossmann-like Domain"/>
    <property type="match status" value="1"/>
</dbReference>
<evidence type="ECO:0000313" key="3">
    <source>
        <dbReference type="EnsemblPlants" id="AUR62023872-RA:cds"/>
    </source>
</evidence>
<reference evidence="3" key="2">
    <citation type="submission" date="2021-03" db="UniProtKB">
        <authorList>
            <consortium name="EnsemblPlants"/>
        </authorList>
    </citation>
    <scope>IDENTIFICATION</scope>
</reference>
<dbReference type="Gramene" id="AUR62023872-RA">
    <property type="protein sequence ID" value="AUR62023872-RA:cds"/>
    <property type="gene ID" value="AUR62023872"/>
</dbReference>
<organism evidence="3 4">
    <name type="scientific">Chenopodium quinoa</name>
    <name type="common">Quinoa</name>
    <dbReference type="NCBI Taxonomy" id="63459"/>
    <lineage>
        <taxon>Eukaryota</taxon>
        <taxon>Viridiplantae</taxon>
        <taxon>Streptophyta</taxon>
        <taxon>Embryophyta</taxon>
        <taxon>Tracheophyta</taxon>
        <taxon>Spermatophyta</taxon>
        <taxon>Magnoliopsida</taxon>
        <taxon>eudicotyledons</taxon>
        <taxon>Gunneridae</taxon>
        <taxon>Pentapetalae</taxon>
        <taxon>Caryophyllales</taxon>
        <taxon>Chenopodiaceae</taxon>
        <taxon>Chenopodioideae</taxon>
        <taxon>Atripliceae</taxon>
        <taxon>Chenopodium</taxon>
    </lineage>
</organism>
<dbReference type="PANTHER" id="PTHR43180:SF30">
    <property type="entry name" value="MOMILACTONE A SYNTHASE"/>
    <property type="match status" value="1"/>
</dbReference>
<dbReference type="Gene3D" id="1.25.40.180">
    <property type="match status" value="1"/>
</dbReference>